<dbReference type="InterPro" id="IPR005467">
    <property type="entry name" value="His_kinase_dom"/>
</dbReference>
<evidence type="ECO:0000256" key="12">
    <source>
        <dbReference type="PROSITE-ProRule" id="PRU00169"/>
    </source>
</evidence>
<evidence type="ECO:0000259" key="15">
    <source>
        <dbReference type="PROSITE" id="PS01124"/>
    </source>
</evidence>
<keyword evidence="4" id="KW-0808">Transferase</keyword>
<dbReference type="AlphaFoldDB" id="A0AAW6G9Q1"/>
<dbReference type="InterPro" id="IPR003594">
    <property type="entry name" value="HATPase_dom"/>
</dbReference>
<feature type="domain" description="Histidine kinase" evidence="16">
    <location>
        <begin position="378"/>
        <end position="592"/>
    </location>
</feature>
<dbReference type="SMART" id="SM00387">
    <property type="entry name" value="HATPase_c"/>
    <property type="match status" value="1"/>
</dbReference>
<dbReference type="SUPFAM" id="SSF52172">
    <property type="entry name" value="CheY-like"/>
    <property type="match status" value="1"/>
</dbReference>
<dbReference type="InterPro" id="IPR036097">
    <property type="entry name" value="HisK_dim/P_sf"/>
</dbReference>
<dbReference type="InterPro" id="IPR011110">
    <property type="entry name" value="Reg_prop"/>
</dbReference>
<feature type="domain" description="Response regulatory" evidence="17">
    <location>
        <begin position="625"/>
        <end position="740"/>
    </location>
</feature>
<evidence type="ECO:0000259" key="16">
    <source>
        <dbReference type="PROSITE" id="PS50109"/>
    </source>
</evidence>
<dbReference type="SUPFAM" id="SSF46689">
    <property type="entry name" value="Homeodomain-like"/>
    <property type="match status" value="1"/>
</dbReference>
<dbReference type="Pfam" id="PF07495">
    <property type="entry name" value="Y_Y_Y"/>
    <property type="match status" value="1"/>
</dbReference>
<keyword evidence="7" id="KW-0067">ATP-binding</keyword>
<dbReference type="Pfam" id="PF02518">
    <property type="entry name" value="HATPase_c"/>
    <property type="match status" value="1"/>
</dbReference>
<dbReference type="CDD" id="cd00075">
    <property type="entry name" value="HATPase"/>
    <property type="match status" value="1"/>
</dbReference>
<dbReference type="EC" id="2.7.13.3" evidence="2"/>
<dbReference type="PRINTS" id="PR00344">
    <property type="entry name" value="BCTRLSENSOR"/>
</dbReference>
<feature type="modified residue" description="4-aspartylphosphate" evidence="12">
    <location>
        <position position="673"/>
    </location>
</feature>
<evidence type="ECO:0000256" key="9">
    <source>
        <dbReference type="ARBA" id="ARBA00023015"/>
    </source>
</evidence>
<dbReference type="InterPro" id="IPR018060">
    <property type="entry name" value="HTH_AraC"/>
</dbReference>
<dbReference type="GO" id="GO:0003700">
    <property type="term" value="F:DNA-binding transcription factor activity"/>
    <property type="evidence" value="ECO:0007669"/>
    <property type="project" value="InterPro"/>
</dbReference>
<accession>A0AAW6G9Q1</accession>
<dbReference type="InterPro" id="IPR013783">
    <property type="entry name" value="Ig-like_fold"/>
</dbReference>
<dbReference type="Pfam" id="PF12833">
    <property type="entry name" value="HTH_18"/>
    <property type="match status" value="1"/>
</dbReference>
<evidence type="ECO:0000256" key="6">
    <source>
        <dbReference type="ARBA" id="ARBA00022777"/>
    </source>
</evidence>
<dbReference type="Proteomes" id="UP001214113">
    <property type="component" value="Unassembled WGS sequence"/>
</dbReference>
<dbReference type="Gene3D" id="2.60.40.10">
    <property type="entry name" value="Immunoglobulins"/>
    <property type="match status" value="1"/>
</dbReference>
<evidence type="ECO:0000256" key="3">
    <source>
        <dbReference type="ARBA" id="ARBA00022553"/>
    </source>
</evidence>
<evidence type="ECO:0000256" key="7">
    <source>
        <dbReference type="ARBA" id="ARBA00022840"/>
    </source>
</evidence>
<evidence type="ECO:0000256" key="1">
    <source>
        <dbReference type="ARBA" id="ARBA00000085"/>
    </source>
</evidence>
<evidence type="ECO:0000256" key="4">
    <source>
        <dbReference type="ARBA" id="ARBA00022679"/>
    </source>
</evidence>
<dbReference type="EMBL" id="JAQNSB010000004">
    <property type="protein sequence ID" value="MDC1854023.1"/>
    <property type="molecule type" value="Genomic_DNA"/>
</dbReference>
<comment type="caution">
    <text evidence="18">The sequence shown here is derived from an EMBL/GenBank/DDBJ whole genome shotgun (WGS) entry which is preliminary data.</text>
</comment>
<keyword evidence="14" id="KW-0812">Transmembrane</keyword>
<dbReference type="PROSITE" id="PS00041">
    <property type="entry name" value="HTH_ARAC_FAMILY_1"/>
    <property type="match status" value="1"/>
</dbReference>
<sequence length="873" mass="99733">MVCFNPDANTATSYLLPDGNNINVLNICYDYGDKMYIGTTYGLCVMDIVTRKPEMIYANRKETQPFKQLFISTVFKDDRDILWLAHKQGLTAWDLKNDSLHWFDVNNGLCDNLINSITQDNHGNMWLATSNGLSILEVTPDTQEGLDFSFKNLSTRDGLPENHFNSHSACKLSSGDLLLGGTSGYTSINPNKLTEKSRPLAKVYFTNLTIGNQHIEVDSIYEGRKLLTTVLGRAPSLSVRYDDYLISIEFAAGDLLNADKIRYAYKLKGLNTQWYYTNENKVAFTTLPPGNYKLLIKACNSDGIWNDEASELNITVSSPIYLSNVAIILYILFAIGMISYVIYRFKKHHYIRLEQQRAKLEQEQKLLLNEMKLKFFTNISHDLRTPLTLIISPLQMLLSETLDDGIRKKLNTINKNAQLLLTSINSLLDFRKLDVGAETAHYKSGDIVNFIREICSTFQEYALDHTINFCFMCEVENLNMSFDPVKIKKVMNNLLSNAFKYTPDKGEINVHLYREDDNVCICVADNGQGIIDKDKKHIFERFYQVQQTSEKTGSGIGLHIANEYVHLHKGTISVTDNFPKGSVFTVKLPIVTYASEKEELLPELLNNDKAPNELPVPNAEELRYTILLVDDNKDFCSFMSEYLSDEYAIQVAYNGAEALKILEKNSVNIVISDIMMPVMNGTELCRQIKTNMQWSHIPVILLTARMAEEYKSEGFEQGADDYIVKPFDFKLLKLRIRKFIEWTEKSHRKFSQKIEVTPNEITITPLDEQFIEKAIKIVEERMSDSDFSVEMLGAELGLSRSHLYKKLMCITGKGPAEFIRIIRLKRSKQLLKESQKQIAEIAYEVGFSSPKRFTVNFKNEFGISPSDYIRSLK</sequence>
<keyword evidence="3 12" id="KW-0597">Phosphoprotein</keyword>
<dbReference type="PROSITE" id="PS50110">
    <property type="entry name" value="RESPONSE_REGULATORY"/>
    <property type="match status" value="1"/>
</dbReference>
<feature type="domain" description="HTH araC/xylS-type" evidence="15">
    <location>
        <begin position="772"/>
        <end position="871"/>
    </location>
</feature>
<keyword evidence="6" id="KW-0418">Kinase</keyword>
<evidence type="ECO:0000256" key="14">
    <source>
        <dbReference type="SAM" id="Phobius"/>
    </source>
</evidence>
<feature type="transmembrane region" description="Helical" evidence="14">
    <location>
        <begin position="320"/>
        <end position="343"/>
    </location>
</feature>
<keyword evidence="9" id="KW-0805">Transcription regulation</keyword>
<dbReference type="Gene3D" id="3.40.50.2300">
    <property type="match status" value="1"/>
</dbReference>
<keyword evidence="10" id="KW-0238">DNA-binding</keyword>
<dbReference type="InterPro" id="IPR015943">
    <property type="entry name" value="WD40/YVTN_repeat-like_dom_sf"/>
</dbReference>
<dbReference type="Gene3D" id="2.130.10.10">
    <property type="entry name" value="YVTN repeat-like/Quinoprotein amine dehydrogenase"/>
    <property type="match status" value="1"/>
</dbReference>
<dbReference type="InterPro" id="IPR004358">
    <property type="entry name" value="Sig_transdc_His_kin-like_C"/>
</dbReference>
<dbReference type="SMART" id="SM00388">
    <property type="entry name" value="HisKA"/>
    <property type="match status" value="1"/>
</dbReference>
<keyword evidence="11" id="KW-0804">Transcription</keyword>
<feature type="coiled-coil region" evidence="13">
    <location>
        <begin position="343"/>
        <end position="373"/>
    </location>
</feature>
<dbReference type="PROSITE" id="PS50109">
    <property type="entry name" value="HIS_KIN"/>
    <property type="match status" value="1"/>
</dbReference>
<dbReference type="Pfam" id="PF00512">
    <property type="entry name" value="HisKA"/>
    <property type="match status" value="1"/>
</dbReference>
<organism evidence="18 19">
    <name type="scientific">Bacteroides uniformis</name>
    <dbReference type="NCBI Taxonomy" id="820"/>
    <lineage>
        <taxon>Bacteria</taxon>
        <taxon>Pseudomonadati</taxon>
        <taxon>Bacteroidota</taxon>
        <taxon>Bacteroidia</taxon>
        <taxon>Bacteroidales</taxon>
        <taxon>Bacteroidaceae</taxon>
        <taxon>Bacteroides</taxon>
    </lineage>
</organism>
<dbReference type="GO" id="GO:0005524">
    <property type="term" value="F:ATP binding"/>
    <property type="evidence" value="ECO:0007669"/>
    <property type="project" value="UniProtKB-KW"/>
</dbReference>
<evidence type="ECO:0000256" key="8">
    <source>
        <dbReference type="ARBA" id="ARBA00023012"/>
    </source>
</evidence>
<dbReference type="SUPFAM" id="SSF47384">
    <property type="entry name" value="Homodimeric domain of signal transducing histidine kinase"/>
    <property type="match status" value="1"/>
</dbReference>
<evidence type="ECO:0000256" key="13">
    <source>
        <dbReference type="SAM" id="Coils"/>
    </source>
</evidence>
<dbReference type="InterPro" id="IPR018062">
    <property type="entry name" value="HTH_AraC-typ_CS"/>
</dbReference>
<dbReference type="InterPro" id="IPR011123">
    <property type="entry name" value="Y_Y_Y"/>
</dbReference>
<evidence type="ECO:0000259" key="17">
    <source>
        <dbReference type="PROSITE" id="PS50110"/>
    </source>
</evidence>
<evidence type="ECO:0000256" key="11">
    <source>
        <dbReference type="ARBA" id="ARBA00023163"/>
    </source>
</evidence>
<dbReference type="InterPro" id="IPR036890">
    <property type="entry name" value="HATPase_C_sf"/>
</dbReference>
<dbReference type="Gene3D" id="1.10.10.60">
    <property type="entry name" value="Homeodomain-like"/>
    <property type="match status" value="1"/>
</dbReference>
<dbReference type="CDD" id="cd00082">
    <property type="entry name" value="HisKA"/>
    <property type="match status" value="1"/>
</dbReference>
<dbReference type="SMART" id="SM00342">
    <property type="entry name" value="HTH_ARAC"/>
    <property type="match status" value="1"/>
</dbReference>
<keyword evidence="5" id="KW-0547">Nucleotide-binding</keyword>
<evidence type="ECO:0000256" key="5">
    <source>
        <dbReference type="ARBA" id="ARBA00022741"/>
    </source>
</evidence>
<comment type="catalytic activity">
    <reaction evidence="1">
        <text>ATP + protein L-histidine = ADP + protein N-phospho-L-histidine.</text>
        <dbReference type="EC" id="2.7.13.3"/>
    </reaction>
</comment>
<evidence type="ECO:0000313" key="19">
    <source>
        <dbReference type="Proteomes" id="UP001214113"/>
    </source>
</evidence>
<dbReference type="GO" id="GO:0043565">
    <property type="term" value="F:sequence-specific DNA binding"/>
    <property type="evidence" value="ECO:0007669"/>
    <property type="project" value="InterPro"/>
</dbReference>
<dbReference type="Pfam" id="PF00072">
    <property type="entry name" value="Response_reg"/>
    <property type="match status" value="1"/>
</dbReference>
<reference evidence="18" key="1">
    <citation type="submission" date="2022-10" db="EMBL/GenBank/DDBJ databases">
        <title>Human gut microbiome strain richness.</title>
        <authorList>
            <person name="Chen-Liaw A."/>
        </authorList>
    </citation>
    <scope>NUCLEOTIDE SEQUENCE</scope>
    <source>
        <strain evidence="18">BSD2780061687st1_G10_BSD2780061687b_171204</strain>
    </source>
</reference>
<dbReference type="PANTHER" id="PTHR43547:SF2">
    <property type="entry name" value="HYBRID SIGNAL TRANSDUCTION HISTIDINE KINASE C"/>
    <property type="match status" value="1"/>
</dbReference>
<dbReference type="Gene3D" id="3.30.565.10">
    <property type="entry name" value="Histidine kinase-like ATPase, C-terminal domain"/>
    <property type="match status" value="1"/>
</dbReference>
<keyword evidence="8" id="KW-0902">Two-component regulatory system</keyword>
<dbReference type="RefSeq" id="WP_272195617.1">
    <property type="nucleotide sequence ID" value="NZ_JAQNSB010000004.1"/>
</dbReference>
<dbReference type="SUPFAM" id="SSF55874">
    <property type="entry name" value="ATPase domain of HSP90 chaperone/DNA topoisomerase II/histidine kinase"/>
    <property type="match status" value="1"/>
</dbReference>
<dbReference type="PANTHER" id="PTHR43547">
    <property type="entry name" value="TWO-COMPONENT HISTIDINE KINASE"/>
    <property type="match status" value="1"/>
</dbReference>
<dbReference type="CDD" id="cd17574">
    <property type="entry name" value="REC_OmpR"/>
    <property type="match status" value="1"/>
</dbReference>
<gene>
    <name evidence="18" type="ORF">POZ22_04350</name>
</gene>
<dbReference type="PROSITE" id="PS01124">
    <property type="entry name" value="HTH_ARAC_FAMILY_2"/>
    <property type="match status" value="1"/>
</dbReference>
<dbReference type="InterPro" id="IPR003661">
    <property type="entry name" value="HisK_dim/P_dom"/>
</dbReference>
<dbReference type="SMART" id="SM00448">
    <property type="entry name" value="REC"/>
    <property type="match status" value="1"/>
</dbReference>
<proteinExistence type="predicted"/>
<keyword evidence="14" id="KW-1133">Transmembrane helix</keyword>
<dbReference type="FunFam" id="3.30.565.10:FF:000037">
    <property type="entry name" value="Hybrid sensor histidine kinase/response regulator"/>
    <property type="match status" value="1"/>
</dbReference>
<dbReference type="InterPro" id="IPR009057">
    <property type="entry name" value="Homeodomain-like_sf"/>
</dbReference>
<dbReference type="InterPro" id="IPR001789">
    <property type="entry name" value="Sig_transdc_resp-reg_receiver"/>
</dbReference>
<dbReference type="Pfam" id="PF07494">
    <property type="entry name" value="Reg_prop"/>
    <property type="match status" value="1"/>
</dbReference>
<keyword evidence="14" id="KW-0472">Membrane</keyword>
<evidence type="ECO:0000256" key="2">
    <source>
        <dbReference type="ARBA" id="ARBA00012438"/>
    </source>
</evidence>
<evidence type="ECO:0000256" key="10">
    <source>
        <dbReference type="ARBA" id="ARBA00023125"/>
    </source>
</evidence>
<dbReference type="GO" id="GO:0000155">
    <property type="term" value="F:phosphorelay sensor kinase activity"/>
    <property type="evidence" value="ECO:0007669"/>
    <property type="project" value="InterPro"/>
</dbReference>
<dbReference type="Gene3D" id="1.10.287.130">
    <property type="match status" value="1"/>
</dbReference>
<protein>
    <recommendedName>
        <fullName evidence="2">histidine kinase</fullName>
        <ecNumber evidence="2">2.7.13.3</ecNumber>
    </recommendedName>
</protein>
<name>A0AAW6G9Q1_BACUN</name>
<evidence type="ECO:0000313" key="18">
    <source>
        <dbReference type="EMBL" id="MDC1854023.1"/>
    </source>
</evidence>
<dbReference type="SUPFAM" id="SSF63829">
    <property type="entry name" value="Calcium-dependent phosphotriesterase"/>
    <property type="match status" value="1"/>
</dbReference>
<dbReference type="InterPro" id="IPR011006">
    <property type="entry name" value="CheY-like_superfamily"/>
</dbReference>
<keyword evidence="13" id="KW-0175">Coiled coil</keyword>